<dbReference type="WBParaSite" id="PSAMB.scaffold8232size6471.g31155.t1">
    <property type="protein sequence ID" value="PSAMB.scaffold8232size6471.g31155.t1"/>
    <property type="gene ID" value="PSAMB.scaffold8232size6471.g31155"/>
</dbReference>
<dbReference type="Proteomes" id="UP000887566">
    <property type="component" value="Unplaced"/>
</dbReference>
<evidence type="ECO:0000313" key="2">
    <source>
        <dbReference type="WBParaSite" id="PSAMB.scaffold8232size6471.g31155.t1"/>
    </source>
</evidence>
<protein>
    <submittedName>
        <fullName evidence="2">Uncharacterized protein</fullName>
    </submittedName>
</protein>
<accession>A0A914XHU4</accession>
<keyword evidence="1" id="KW-1185">Reference proteome</keyword>
<proteinExistence type="predicted"/>
<dbReference type="AlphaFoldDB" id="A0A914XHU4"/>
<name>A0A914XHU4_9BILA</name>
<sequence length="102" mass="11110">MTTSTLFFFFHPFHTHTPPFAISPHRSCCRLFSFFTSAIFHPSTLSAVVVVARCPAALTATRWIVDDDDDVGVFHVSVLSSVGDEEGGPDELPTISLSLLAI</sequence>
<reference evidence="2" key="1">
    <citation type="submission" date="2022-11" db="UniProtKB">
        <authorList>
            <consortium name="WormBaseParasite"/>
        </authorList>
    </citation>
    <scope>IDENTIFICATION</scope>
</reference>
<evidence type="ECO:0000313" key="1">
    <source>
        <dbReference type="Proteomes" id="UP000887566"/>
    </source>
</evidence>
<organism evidence="1 2">
    <name type="scientific">Plectus sambesii</name>
    <dbReference type="NCBI Taxonomy" id="2011161"/>
    <lineage>
        <taxon>Eukaryota</taxon>
        <taxon>Metazoa</taxon>
        <taxon>Ecdysozoa</taxon>
        <taxon>Nematoda</taxon>
        <taxon>Chromadorea</taxon>
        <taxon>Plectida</taxon>
        <taxon>Plectina</taxon>
        <taxon>Plectoidea</taxon>
        <taxon>Plectidae</taxon>
        <taxon>Plectus</taxon>
    </lineage>
</organism>